<feature type="domain" description="C2H2-type" evidence="11">
    <location>
        <begin position="56"/>
        <end position="83"/>
    </location>
</feature>
<evidence type="ECO:0000313" key="12">
    <source>
        <dbReference type="EMBL" id="CAI9962260.1"/>
    </source>
</evidence>
<dbReference type="Gene3D" id="3.30.160.60">
    <property type="entry name" value="Classic Zinc Finger"/>
    <property type="match status" value="4"/>
</dbReference>
<dbReference type="PANTHER" id="PTHR16515">
    <property type="entry name" value="PR DOMAIN ZINC FINGER PROTEIN"/>
    <property type="match status" value="1"/>
</dbReference>
<dbReference type="InterPro" id="IPR013087">
    <property type="entry name" value="Znf_C2H2_type"/>
</dbReference>
<accession>A0AA86UKY3</accession>
<evidence type="ECO:0000256" key="8">
    <source>
        <dbReference type="ARBA" id="ARBA00023163"/>
    </source>
</evidence>
<keyword evidence="7" id="KW-0805">Transcription regulation</keyword>
<name>A0AA86UKY3_9EUKA</name>
<dbReference type="GO" id="GO:0008270">
    <property type="term" value="F:zinc ion binding"/>
    <property type="evidence" value="ECO:0007669"/>
    <property type="project" value="UniProtKB-KW"/>
</dbReference>
<dbReference type="FunFam" id="3.30.160.60:FF:000145">
    <property type="entry name" value="Zinc finger protein 574"/>
    <property type="match status" value="1"/>
</dbReference>
<dbReference type="PANTHER" id="PTHR16515:SF49">
    <property type="entry name" value="GASTRULA ZINC FINGER PROTEIN XLCGF49.1-LIKE-RELATED"/>
    <property type="match status" value="1"/>
</dbReference>
<comment type="caution">
    <text evidence="12">The sequence shown here is derived from an EMBL/GenBank/DDBJ whole genome shotgun (WGS) entry which is preliminary data.</text>
</comment>
<evidence type="ECO:0000256" key="2">
    <source>
        <dbReference type="ARBA" id="ARBA00006991"/>
    </source>
</evidence>
<dbReference type="InterPro" id="IPR050331">
    <property type="entry name" value="Zinc_finger"/>
</dbReference>
<reference evidence="13 14" key="2">
    <citation type="submission" date="2024-07" db="EMBL/GenBank/DDBJ databases">
        <authorList>
            <person name="Akdeniz Z."/>
        </authorList>
    </citation>
    <scope>NUCLEOTIDE SEQUENCE [LARGE SCALE GENOMIC DNA]</scope>
</reference>
<evidence type="ECO:0000313" key="14">
    <source>
        <dbReference type="Proteomes" id="UP001642409"/>
    </source>
</evidence>
<proteinExistence type="inferred from homology"/>
<feature type="domain" description="C2H2-type" evidence="11">
    <location>
        <begin position="111"/>
        <end position="139"/>
    </location>
</feature>
<dbReference type="InterPro" id="IPR036236">
    <property type="entry name" value="Znf_C2H2_sf"/>
</dbReference>
<dbReference type="FunFam" id="3.30.160.60:FF:000761">
    <property type="entry name" value="Zinc finger protein 449"/>
    <property type="match status" value="1"/>
</dbReference>
<dbReference type="EMBL" id="CAXDID020000007">
    <property type="protein sequence ID" value="CAL5976784.1"/>
    <property type="molecule type" value="Genomic_DNA"/>
</dbReference>
<dbReference type="PROSITE" id="PS00028">
    <property type="entry name" value="ZINC_FINGER_C2H2_1"/>
    <property type="match status" value="5"/>
</dbReference>
<keyword evidence="5 10" id="KW-0863">Zinc-finger</keyword>
<gene>
    <name evidence="13" type="ORF">HINF_LOCUS3989</name>
    <name evidence="12" type="ORF">HINF_LOCUS49905</name>
</gene>
<evidence type="ECO:0000256" key="9">
    <source>
        <dbReference type="ARBA" id="ARBA00023242"/>
    </source>
</evidence>
<reference evidence="12" key="1">
    <citation type="submission" date="2023-06" db="EMBL/GenBank/DDBJ databases">
        <authorList>
            <person name="Kurt Z."/>
        </authorList>
    </citation>
    <scope>NUCLEOTIDE SEQUENCE</scope>
</reference>
<dbReference type="SUPFAM" id="SSF57667">
    <property type="entry name" value="beta-beta-alpha zinc fingers"/>
    <property type="match status" value="2"/>
</dbReference>
<dbReference type="FunFam" id="3.30.160.60:FF:001527">
    <property type="entry name" value="Zinc finger protein"/>
    <property type="match status" value="1"/>
</dbReference>
<comment type="similarity">
    <text evidence="2">Belongs to the krueppel C2H2-type zinc-finger protein family.</text>
</comment>
<organism evidence="12">
    <name type="scientific">Hexamita inflata</name>
    <dbReference type="NCBI Taxonomy" id="28002"/>
    <lineage>
        <taxon>Eukaryota</taxon>
        <taxon>Metamonada</taxon>
        <taxon>Diplomonadida</taxon>
        <taxon>Hexamitidae</taxon>
        <taxon>Hexamitinae</taxon>
        <taxon>Hexamita</taxon>
    </lineage>
</organism>
<feature type="domain" description="C2H2-type" evidence="11">
    <location>
        <begin position="85"/>
        <end position="112"/>
    </location>
</feature>
<keyword evidence="9" id="KW-0539">Nucleus</keyword>
<dbReference type="Proteomes" id="UP001642409">
    <property type="component" value="Unassembled WGS sequence"/>
</dbReference>
<evidence type="ECO:0000256" key="6">
    <source>
        <dbReference type="ARBA" id="ARBA00022833"/>
    </source>
</evidence>
<keyword evidence="8" id="KW-0804">Transcription</keyword>
<dbReference type="GO" id="GO:0010468">
    <property type="term" value="P:regulation of gene expression"/>
    <property type="evidence" value="ECO:0007669"/>
    <property type="project" value="TreeGrafter"/>
</dbReference>
<dbReference type="SMART" id="SM00355">
    <property type="entry name" value="ZnF_C2H2"/>
    <property type="match status" value="5"/>
</dbReference>
<sequence length="183" mass="21472">MKCTECSKSFNAESQLKIHMRTHTNERPFSCEKCGKAFTQKNNLTKHSQIHGEAKFECTICNKMFSAKQNLNRHEEVHNTKFIVYNCQQCDKQFATKYNLEHHAITHKAQFRCNSCNTYFNNVQQFSNHKETKHEKNQSKDSSHIEQRCDDYCQTVYCVHKEPAEAFFGFCTVCMSDQCECPK</sequence>
<dbReference type="GO" id="GO:0005634">
    <property type="term" value="C:nucleus"/>
    <property type="evidence" value="ECO:0007669"/>
    <property type="project" value="UniProtKB-SubCell"/>
</dbReference>
<dbReference type="PROSITE" id="PS50157">
    <property type="entry name" value="ZINC_FINGER_C2H2_2"/>
    <property type="match status" value="5"/>
</dbReference>
<dbReference type="Pfam" id="PF13912">
    <property type="entry name" value="zf-C2H2_6"/>
    <property type="match status" value="1"/>
</dbReference>
<keyword evidence="6" id="KW-0862">Zinc</keyword>
<keyword evidence="3" id="KW-0479">Metal-binding</keyword>
<protein>
    <submittedName>
        <fullName evidence="12">C2H2 type domain-containing protein</fullName>
    </submittedName>
</protein>
<evidence type="ECO:0000256" key="4">
    <source>
        <dbReference type="ARBA" id="ARBA00022737"/>
    </source>
</evidence>
<dbReference type="FunFam" id="3.30.160.60:FF:000100">
    <property type="entry name" value="Zinc finger 45-like"/>
    <property type="match status" value="1"/>
</dbReference>
<dbReference type="Pfam" id="PF00096">
    <property type="entry name" value="zf-C2H2"/>
    <property type="match status" value="3"/>
</dbReference>
<dbReference type="EMBL" id="CATOUU010000952">
    <property type="protein sequence ID" value="CAI9962260.1"/>
    <property type="molecule type" value="Genomic_DNA"/>
</dbReference>
<evidence type="ECO:0000256" key="3">
    <source>
        <dbReference type="ARBA" id="ARBA00022723"/>
    </source>
</evidence>
<comment type="subcellular location">
    <subcellularLocation>
        <location evidence="1">Nucleus</location>
    </subcellularLocation>
</comment>
<keyword evidence="4" id="KW-0677">Repeat</keyword>
<evidence type="ECO:0000256" key="7">
    <source>
        <dbReference type="ARBA" id="ARBA00023015"/>
    </source>
</evidence>
<evidence type="ECO:0000313" key="13">
    <source>
        <dbReference type="EMBL" id="CAL5976784.1"/>
    </source>
</evidence>
<feature type="domain" description="C2H2-type" evidence="11">
    <location>
        <begin position="1"/>
        <end position="28"/>
    </location>
</feature>
<keyword evidence="14" id="KW-1185">Reference proteome</keyword>
<evidence type="ECO:0000256" key="1">
    <source>
        <dbReference type="ARBA" id="ARBA00004123"/>
    </source>
</evidence>
<evidence type="ECO:0000256" key="5">
    <source>
        <dbReference type="ARBA" id="ARBA00022771"/>
    </source>
</evidence>
<feature type="domain" description="C2H2-type" evidence="11">
    <location>
        <begin position="29"/>
        <end position="56"/>
    </location>
</feature>
<evidence type="ECO:0000259" key="11">
    <source>
        <dbReference type="PROSITE" id="PS50157"/>
    </source>
</evidence>
<dbReference type="AlphaFoldDB" id="A0AA86UKY3"/>
<evidence type="ECO:0000256" key="10">
    <source>
        <dbReference type="PROSITE-ProRule" id="PRU00042"/>
    </source>
</evidence>